<organism evidence="2 3">
    <name type="scientific">Anopheles culicifacies</name>
    <dbReference type="NCBI Taxonomy" id="139723"/>
    <lineage>
        <taxon>Eukaryota</taxon>
        <taxon>Metazoa</taxon>
        <taxon>Ecdysozoa</taxon>
        <taxon>Arthropoda</taxon>
        <taxon>Hexapoda</taxon>
        <taxon>Insecta</taxon>
        <taxon>Pterygota</taxon>
        <taxon>Neoptera</taxon>
        <taxon>Endopterygota</taxon>
        <taxon>Diptera</taxon>
        <taxon>Nematocera</taxon>
        <taxon>Culicoidea</taxon>
        <taxon>Culicidae</taxon>
        <taxon>Anophelinae</taxon>
        <taxon>Anopheles</taxon>
        <taxon>culicifacies species complex</taxon>
    </lineage>
</organism>
<feature type="compositionally biased region" description="Low complexity" evidence="1">
    <location>
        <begin position="142"/>
        <end position="155"/>
    </location>
</feature>
<dbReference type="PANTHER" id="PTHR21219">
    <property type="entry name" value="FI19613P1"/>
    <property type="match status" value="1"/>
</dbReference>
<dbReference type="EnsemblMetazoa" id="ACUA024045-RA">
    <property type="protein sequence ID" value="ACUA024045-PA"/>
    <property type="gene ID" value="ACUA024045"/>
</dbReference>
<evidence type="ECO:0000256" key="1">
    <source>
        <dbReference type="SAM" id="MobiDB-lite"/>
    </source>
</evidence>
<reference evidence="3" key="1">
    <citation type="submission" date="2013-09" db="EMBL/GenBank/DDBJ databases">
        <title>The Genome Sequence of Anopheles culicifacies species A.</title>
        <authorList>
            <consortium name="The Broad Institute Genomics Platform"/>
            <person name="Neafsey D.E."/>
            <person name="Besansky N."/>
            <person name="Howell P."/>
            <person name="Walton C."/>
            <person name="Young S.K."/>
            <person name="Zeng Q."/>
            <person name="Gargeya S."/>
            <person name="Fitzgerald M."/>
            <person name="Haas B."/>
            <person name="Abouelleil A."/>
            <person name="Allen A.W."/>
            <person name="Alvarado L."/>
            <person name="Arachchi H.M."/>
            <person name="Berlin A.M."/>
            <person name="Chapman S.B."/>
            <person name="Gainer-Dewar J."/>
            <person name="Goldberg J."/>
            <person name="Griggs A."/>
            <person name="Gujja S."/>
            <person name="Hansen M."/>
            <person name="Howarth C."/>
            <person name="Imamovic A."/>
            <person name="Ireland A."/>
            <person name="Larimer J."/>
            <person name="McCowan C."/>
            <person name="Murphy C."/>
            <person name="Pearson M."/>
            <person name="Poon T.W."/>
            <person name="Priest M."/>
            <person name="Roberts A."/>
            <person name="Saif S."/>
            <person name="Shea T."/>
            <person name="Sisk P."/>
            <person name="Sykes S."/>
            <person name="Wortman J."/>
            <person name="Nusbaum C."/>
            <person name="Birren B."/>
        </authorList>
    </citation>
    <scope>NUCLEOTIDE SEQUENCE [LARGE SCALE GENOMIC DNA]</scope>
    <source>
        <strain evidence="3">A-37</strain>
    </source>
</reference>
<sequence length="317" mass="33423">MCNQQCVIDERHPNISVQCGKQLLCFYDHNNNSNANGCDHNCDSSNHYHYGCGGDHIHNGSIISQRLDDRSSHNGRRRSSSISGLSRGSLAGAIINDRDNLDISAVASSLRDFGGTGGGPSALAAAVGAPGGAAAAAIGGTNSATGPGTTTGAAGVSRHGSDARREISNSVQAQIERMFTDVAKENGSSATANVQSFSVRCLGSLPLKDKVTSLVGLQEPLRQLYLSGAGHGVSLLCKNTRARDKDTRTTRCNSDENDSGPPFPFCRALSFQTIEFINTTFKPISFALPSLLPGPRLPNASQCAVPLHQPHHTFPRK</sequence>
<protein>
    <submittedName>
        <fullName evidence="2">Uncharacterized protein</fullName>
    </submittedName>
</protein>
<feature type="region of interest" description="Disordered" evidence="1">
    <location>
        <begin position="142"/>
        <end position="166"/>
    </location>
</feature>
<dbReference type="VEuPathDB" id="VectorBase:ACUA024045"/>
<reference evidence="2" key="2">
    <citation type="submission" date="2020-05" db="UniProtKB">
        <authorList>
            <consortium name="EnsemblMetazoa"/>
        </authorList>
    </citation>
    <scope>IDENTIFICATION</scope>
    <source>
        <strain evidence="2">A-37</strain>
    </source>
</reference>
<evidence type="ECO:0000313" key="3">
    <source>
        <dbReference type="Proteomes" id="UP000075883"/>
    </source>
</evidence>
<dbReference type="AlphaFoldDB" id="A0A182MQT2"/>
<evidence type="ECO:0000313" key="2">
    <source>
        <dbReference type="EnsemblMetazoa" id="ACUA024045-PA"/>
    </source>
</evidence>
<dbReference type="PANTHER" id="PTHR21219:SF4">
    <property type="entry name" value="PID DOMAIN-CONTAINING PROTEIN"/>
    <property type="match status" value="1"/>
</dbReference>
<accession>A0A182MQT2</accession>
<dbReference type="Proteomes" id="UP000075883">
    <property type="component" value="Unassembled WGS sequence"/>
</dbReference>
<proteinExistence type="predicted"/>
<keyword evidence="3" id="KW-1185">Reference proteome</keyword>
<dbReference type="EMBL" id="AXCM01011624">
    <property type="status" value="NOT_ANNOTATED_CDS"/>
    <property type="molecule type" value="Genomic_DNA"/>
</dbReference>
<name>A0A182MQT2_9DIPT</name>